<dbReference type="Gene3D" id="1.10.10.10">
    <property type="entry name" value="Winged helix-like DNA-binding domain superfamily/Winged helix DNA-binding domain"/>
    <property type="match status" value="1"/>
</dbReference>
<evidence type="ECO:0000313" key="2">
    <source>
        <dbReference type="EMBL" id="KXL52278.1"/>
    </source>
</evidence>
<dbReference type="Pfam" id="PF03551">
    <property type="entry name" value="PadR"/>
    <property type="match status" value="1"/>
</dbReference>
<organism evidence="2 3">
    <name type="scientific">Anaerotignum neopropionicum</name>
    <dbReference type="NCBI Taxonomy" id="36847"/>
    <lineage>
        <taxon>Bacteria</taxon>
        <taxon>Bacillati</taxon>
        <taxon>Bacillota</taxon>
        <taxon>Clostridia</taxon>
        <taxon>Lachnospirales</taxon>
        <taxon>Anaerotignaceae</taxon>
        <taxon>Anaerotignum</taxon>
    </lineage>
</organism>
<dbReference type="PANTHER" id="PTHR33169">
    <property type="entry name" value="PADR-FAMILY TRANSCRIPTIONAL REGULATOR"/>
    <property type="match status" value="1"/>
</dbReference>
<sequence>MDKGLIGGSTVLMLLSLLQEKEYYGYEIIKEIEQRSNCIFQFKEGTLYPVLHRMESQGLVKSYKATAETGKERKYYQITVKGKTQLAKEKEQWNAFTISVKKVLGGAGYACP</sequence>
<dbReference type="RefSeq" id="WP_242864202.1">
    <property type="nucleotide sequence ID" value="NZ_LRVM01000008.1"/>
</dbReference>
<proteinExistence type="predicted"/>
<dbReference type="InterPro" id="IPR052509">
    <property type="entry name" value="Metal_resp_DNA-bind_regulator"/>
</dbReference>
<comment type="caution">
    <text evidence="2">The sequence shown here is derived from an EMBL/GenBank/DDBJ whole genome shotgun (WGS) entry which is preliminary data.</text>
</comment>
<dbReference type="EMBL" id="LRVM01000008">
    <property type="protein sequence ID" value="KXL52278.1"/>
    <property type="molecule type" value="Genomic_DNA"/>
</dbReference>
<keyword evidence="3" id="KW-1185">Reference proteome</keyword>
<gene>
    <name evidence="2" type="ORF">CLNEO_22090</name>
</gene>
<protein>
    <submittedName>
        <fullName evidence="2">Lineage-specific thermal regulator protein</fullName>
    </submittedName>
</protein>
<dbReference type="InterPro" id="IPR005149">
    <property type="entry name" value="Tscrpt_reg_PadR_N"/>
</dbReference>
<evidence type="ECO:0000259" key="1">
    <source>
        <dbReference type="Pfam" id="PF03551"/>
    </source>
</evidence>
<name>A0A136WCN5_9FIRM</name>
<dbReference type="SUPFAM" id="SSF46785">
    <property type="entry name" value="Winged helix' DNA-binding domain"/>
    <property type="match status" value="1"/>
</dbReference>
<feature type="domain" description="Transcription regulator PadR N-terminal" evidence="1">
    <location>
        <begin position="14"/>
        <end position="88"/>
    </location>
</feature>
<accession>A0A136WCN5</accession>
<dbReference type="PANTHER" id="PTHR33169:SF14">
    <property type="entry name" value="TRANSCRIPTIONAL REGULATOR RV3488"/>
    <property type="match status" value="1"/>
</dbReference>
<dbReference type="STRING" id="36847.CLNEO_22090"/>
<dbReference type="InterPro" id="IPR036388">
    <property type="entry name" value="WH-like_DNA-bd_sf"/>
</dbReference>
<evidence type="ECO:0000313" key="3">
    <source>
        <dbReference type="Proteomes" id="UP000070539"/>
    </source>
</evidence>
<dbReference type="AlphaFoldDB" id="A0A136WCN5"/>
<dbReference type="PATRIC" id="fig|36847.3.peg.2585"/>
<reference evidence="2 3" key="1">
    <citation type="submission" date="2016-01" db="EMBL/GenBank/DDBJ databases">
        <title>Genome sequence of Clostridium neopropionicum X4, DSM-3847.</title>
        <authorList>
            <person name="Poehlein A."/>
            <person name="Beck M.H."/>
            <person name="Bengelsdorf F.R."/>
            <person name="Daniel R."/>
            <person name="Duerre P."/>
        </authorList>
    </citation>
    <scope>NUCLEOTIDE SEQUENCE [LARGE SCALE GENOMIC DNA]</scope>
    <source>
        <strain evidence="2 3">DSM-3847</strain>
    </source>
</reference>
<dbReference type="Proteomes" id="UP000070539">
    <property type="component" value="Unassembled WGS sequence"/>
</dbReference>
<dbReference type="InterPro" id="IPR036390">
    <property type="entry name" value="WH_DNA-bd_sf"/>
</dbReference>